<proteinExistence type="predicted"/>
<dbReference type="PANTHER" id="PTHR45431">
    <property type="entry name" value="RHODANESE-LIKE DOMAIN-CONTAINING PROTEIN 15, CHLOROPLASTIC"/>
    <property type="match status" value="1"/>
</dbReference>
<dbReference type="CDD" id="cd00158">
    <property type="entry name" value="RHOD"/>
    <property type="match status" value="1"/>
</dbReference>
<dbReference type="InterPro" id="IPR001763">
    <property type="entry name" value="Rhodanese-like_dom"/>
</dbReference>
<accession>A0AA37PZN5</accession>
<dbReference type="PANTHER" id="PTHR45431:SF3">
    <property type="entry name" value="RHODANESE-LIKE DOMAIN-CONTAINING PROTEIN 15, CHLOROPLASTIC"/>
    <property type="match status" value="1"/>
</dbReference>
<dbReference type="Proteomes" id="UP001161325">
    <property type="component" value="Unassembled WGS sequence"/>
</dbReference>
<sequence>MDHTPGFLKLVDDARTRVREIDVDTARARQAAGARLIDVREDLEYAAGHAAGAEHLGKGVIERDAERRIPDPATEIVLYCGGGYRSALAADALQRMGYTNVASMAGGWRAWQAAGAPVEMPASDEVAR</sequence>
<dbReference type="Pfam" id="PF00581">
    <property type="entry name" value="Rhodanese"/>
    <property type="match status" value="1"/>
</dbReference>
<gene>
    <name evidence="2" type="ORF">rosag_01770</name>
</gene>
<evidence type="ECO:0000313" key="2">
    <source>
        <dbReference type="EMBL" id="GLC23664.1"/>
    </source>
</evidence>
<protein>
    <submittedName>
        <fullName evidence="2">Sulfurtransferase</fullName>
    </submittedName>
</protein>
<dbReference type="EMBL" id="BRXS01000001">
    <property type="protein sequence ID" value="GLC23664.1"/>
    <property type="molecule type" value="Genomic_DNA"/>
</dbReference>
<dbReference type="SUPFAM" id="SSF52821">
    <property type="entry name" value="Rhodanese/Cell cycle control phosphatase"/>
    <property type="match status" value="1"/>
</dbReference>
<dbReference type="InterPro" id="IPR036873">
    <property type="entry name" value="Rhodanese-like_dom_sf"/>
</dbReference>
<comment type="caution">
    <text evidence="2">The sequence shown here is derived from an EMBL/GenBank/DDBJ whole genome shotgun (WGS) entry which is preliminary data.</text>
</comment>
<feature type="domain" description="Rhodanese" evidence="1">
    <location>
        <begin position="30"/>
        <end position="120"/>
    </location>
</feature>
<dbReference type="Gene3D" id="3.40.250.10">
    <property type="entry name" value="Rhodanese-like domain"/>
    <property type="match status" value="1"/>
</dbReference>
<keyword evidence="3" id="KW-1185">Reference proteome</keyword>
<organism evidence="2 3">
    <name type="scientific">Roseisolibacter agri</name>
    <dbReference type="NCBI Taxonomy" id="2014610"/>
    <lineage>
        <taxon>Bacteria</taxon>
        <taxon>Pseudomonadati</taxon>
        <taxon>Gemmatimonadota</taxon>
        <taxon>Gemmatimonadia</taxon>
        <taxon>Gemmatimonadales</taxon>
        <taxon>Gemmatimonadaceae</taxon>
        <taxon>Roseisolibacter</taxon>
    </lineage>
</organism>
<reference evidence="2" key="1">
    <citation type="submission" date="2022-08" db="EMBL/GenBank/DDBJ databases">
        <title>Draft genome sequencing of Roseisolibacter agri AW1220.</title>
        <authorList>
            <person name="Tobiishi Y."/>
            <person name="Tonouchi A."/>
        </authorList>
    </citation>
    <scope>NUCLEOTIDE SEQUENCE</scope>
    <source>
        <strain evidence="2">AW1220</strain>
    </source>
</reference>
<dbReference type="PROSITE" id="PS50206">
    <property type="entry name" value="RHODANESE_3"/>
    <property type="match status" value="1"/>
</dbReference>
<name>A0AA37PZN5_9BACT</name>
<evidence type="ECO:0000313" key="3">
    <source>
        <dbReference type="Proteomes" id="UP001161325"/>
    </source>
</evidence>
<dbReference type="RefSeq" id="WP_284348104.1">
    <property type="nucleotide sequence ID" value="NZ_BRXS01000001.1"/>
</dbReference>
<dbReference type="AlphaFoldDB" id="A0AA37PZN5"/>
<dbReference type="InterPro" id="IPR052367">
    <property type="entry name" value="Thiosulfate_ST/Rhodanese-like"/>
</dbReference>
<evidence type="ECO:0000259" key="1">
    <source>
        <dbReference type="PROSITE" id="PS50206"/>
    </source>
</evidence>
<dbReference type="SMART" id="SM00450">
    <property type="entry name" value="RHOD"/>
    <property type="match status" value="1"/>
</dbReference>